<dbReference type="EMBL" id="AP024485">
    <property type="protein sequence ID" value="BCS87753.1"/>
    <property type="molecule type" value="Genomic_DNA"/>
</dbReference>
<name>A0ABM7P4E0_9BACT</name>
<proteinExistence type="predicted"/>
<dbReference type="RefSeq" id="WP_229594308.1">
    <property type="nucleotide sequence ID" value="NZ_AP024485.1"/>
</dbReference>
<evidence type="ECO:0000313" key="2">
    <source>
        <dbReference type="Proteomes" id="UP001053296"/>
    </source>
</evidence>
<dbReference type="NCBIfam" id="TIGR04358">
    <property type="entry name" value="XXXCH_domain"/>
    <property type="match status" value="1"/>
</dbReference>
<sequence length="176" mass="19860">MGNGTKLYKQVEQKDLPAFFRELADALEKGGTDELACVDDFKKFKVSGVAEYGQVRLKMKFKTEQECASPFADEGEPGAPLKPRYKDLKQHMKSSFRMLVKMIHDGETPPKEAVDSFLQDSELMVSYTGYGDEFYETYIKACEAFKAAYDAGDMAQMHTTIDVLVHEKGRCHAKFA</sequence>
<gene>
    <name evidence="1" type="ORF">PSDVSF_09950</name>
</gene>
<keyword evidence="2" id="KW-1185">Reference proteome</keyword>
<organism evidence="1 2">
    <name type="scientific">Pseudodesulfovibrio sediminis</name>
    <dbReference type="NCBI Taxonomy" id="2810563"/>
    <lineage>
        <taxon>Bacteria</taxon>
        <taxon>Pseudomonadati</taxon>
        <taxon>Thermodesulfobacteriota</taxon>
        <taxon>Desulfovibrionia</taxon>
        <taxon>Desulfovibrionales</taxon>
        <taxon>Desulfovibrionaceae</taxon>
    </lineage>
</organism>
<dbReference type="Proteomes" id="UP001053296">
    <property type="component" value="Chromosome"/>
</dbReference>
<evidence type="ECO:0008006" key="3">
    <source>
        <dbReference type="Google" id="ProtNLM"/>
    </source>
</evidence>
<protein>
    <recommendedName>
        <fullName evidence="3">GAK system XXXCH domain-containing protein</fullName>
    </recommendedName>
</protein>
<dbReference type="InterPro" id="IPR027588">
    <property type="entry name" value="XXXCH_dom_fam"/>
</dbReference>
<accession>A0ABM7P4E0</accession>
<reference evidence="1" key="1">
    <citation type="journal article" date="2022" name="Arch. Microbiol.">
        <title>Pseudodesulfovibrio sediminis sp. nov., a mesophilic and neutrophilic sulfate-reducing bacterium isolated from sediment of a brackish lake.</title>
        <authorList>
            <person name="Takahashi A."/>
            <person name="Kojima H."/>
            <person name="Watanabe M."/>
            <person name="Fukui M."/>
        </authorList>
    </citation>
    <scope>NUCLEOTIDE SEQUENCE</scope>
    <source>
        <strain evidence="1">SF6</strain>
    </source>
</reference>
<evidence type="ECO:0000313" key="1">
    <source>
        <dbReference type="EMBL" id="BCS87753.1"/>
    </source>
</evidence>